<comment type="caution">
    <text evidence="1">The sequence shown here is derived from an EMBL/GenBank/DDBJ whole genome shotgun (WGS) entry which is preliminary data.</text>
</comment>
<dbReference type="RefSeq" id="WP_162365244.1">
    <property type="nucleotide sequence ID" value="NZ_WUBS01000004.1"/>
</dbReference>
<reference evidence="1 2" key="2">
    <citation type="submission" date="2020-02" db="EMBL/GenBank/DDBJ databases">
        <title>The new genus of Enterobacteriales.</title>
        <authorList>
            <person name="Kim I.S."/>
        </authorList>
    </citation>
    <scope>NUCLEOTIDE SEQUENCE [LARGE SCALE GENOMIC DNA]</scope>
    <source>
        <strain evidence="1 2">SAP-6</strain>
    </source>
</reference>
<protein>
    <submittedName>
        <fullName evidence="1">DUF1482 family protein</fullName>
    </submittedName>
</protein>
<dbReference type="EMBL" id="WUBS01000004">
    <property type="protein sequence ID" value="NDL62521.1"/>
    <property type="molecule type" value="Genomic_DNA"/>
</dbReference>
<keyword evidence="2" id="KW-1185">Reference proteome</keyword>
<organism evidence="1 2">
    <name type="scientific">Acerihabitans arboris</name>
    <dbReference type="NCBI Taxonomy" id="2691583"/>
    <lineage>
        <taxon>Bacteria</taxon>
        <taxon>Pseudomonadati</taxon>
        <taxon>Pseudomonadota</taxon>
        <taxon>Gammaproteobacteria</taxon>
        <taxon>Enterobacterales</taxon>
        <taxon>Pectobacteriaceae</taxon>
        <taxon>Acerihabitans</taxon>
    </lineage>
</organism>
<reference evidence="1 2" key="1">
    <citation type="submission" date="2019-12" db="EMBL/GenBank/DDBJ databases">
        <authorList>
            <person name="Lee S.D."/>
        </authorList>
    </citation>
    <scope>NUCLEOTIDE SEQUENCE [LARGE SCALE GENOMIC DNA]</scope>
    <source>
        <strain evidence="1 2">SAP-6</strain>
    </source>
</reference>
<gene>
    <name evidence="1" type="ORF">GRH90_07100</name>
</gene>
<evidence type="ECO:0000313" key="1">
    <source>
        <dbReference type="EMBL" id="NDL62521.1"/>
    </source>
</evidence>
<accession>A0A845SIR6</accession>
<dbReference type="AlphaFoldDB" id="A0A845SIR6"/>
<sequence>MYALMIFICYLGQDCEEVLIGAYRSEAQCLSAMNEQRLRYGGCYPIEQFIDGFWLPASEYADF</sequence>
<dbReference type="Proteomes" id="UP000461443">
    <property type="component" value="Unassembled WGS sequence"/>
</dbReference>
<proteinExistence type="predicted"/>
<dbReference type="InterPro" id="IPR009954">
    <property type="entry name" value="DUF1482"/>
</dbReference>
<evidence type="ECO:0000313" key="2">
    <source>
        <dbReference type="Proteomes" id="UP000461443"/>
    </source>
</evidence>
<name>A0A845SIR6_9GAMM</name>
<dbReference type="Pfam" id="PF07358">
    <property type="entry name" value="DUF1482"/>
    <property type="match status" value="1"/>
</dbReference>